<comment type="catalytic activity">
    <reaction evidence="17 18">
        <text>L-seryl-[protein] + ATP = O-phospho-L-seryl-[protein] + ADP + H(+)</text>
        <dbReference type="Rhea" id="RHEA:17989"/>
        <dbReference type="Rhea" id="RHEA-COMP:9863"/>
        <dbReference type="Rhea" id="RHEA-COMP:11604"/>
        <dbReference type="ChEBI" id="CHEBI:15378"/>
        <dbReference type="ChEBI" id="CHEBI:29999"/>
        <dbReference type="ChEBI" id="CHEBI:30616"/>
        <dbReference type="ChEBI" id="CHEBI:83421"/>
        <dbReference type="ChEBI" id="CHEBI:456216"/>
        <dbReference type="EC" id="2.7.11.1"/>
    </reaction>
</comment>
<reference evidence="26 27" key="1">
    <citation type="journal article" date="2018" name="Nat. Genet.">
        <title>The Rosa genome provides new insights in the design of modern roses.</title>
        <authorList>
            <person name="Bendahmane M."/>
        </authorList>
    </citation>
    <scope>NUCLEOTIDE SEQUENCE [LARGE SCALE GENOMIC DNA]</scope>
    <source>
        <strain evidence="27">cv. Old Blush</strain>
    </source>
</reference>
<keyword evidence="12 21" id="KW-0472">Membrane</keyword>
<dbReference type="GO" id="GO:0005524">
    <property type="term" value="F:ATP binding"/>
    <property type="evidence" value="ECO:0007669"/>
    <property type="project" value="UniProtKB-UniRule"/>
</dbReference>
<feature type="domain" description="EGF-like" evidence="23">
    <location>
        <begin position="325"/>
        <end position="363"/>
    </location>
</feature>
<dbReference type="Pfam" id="PF07714">
    <property type="entry name" value="PK_Tyr_Ser-Thr"/>
    <property type="match status" value="1"/>
</dbReference>
<dbReference type="Pfam" id="PF08276">
    <property type="entry name" value="PAN_2"/>
    <property type="match status" value="1"/>
</dbReference>
<proteinExistence type="inferred from homology"/>
<dbReference type="GO" id="GO:0004674">
    <property type="term" value="F:protein serine/threonine kinase activity"/>
    <property type="evidence" value="ECO:0007669"/>
    <property type="project" value="UniProtKB-KW"/>
</dbReference>
<dbReference type="PROSITE" id="PS50026">
    <property type="entry name" value="EGF_3"/>
    <property type="match status" value="1"/>
</dbReference>
<evidence type="ECO:0000256" key="3">
    <source>
        <dbReference type="ARBA" id="ARBA00022527"/>
    </source>
</evidence>
<dbReference type="FunFam" id="3.30.200.20:FF:000330">
    <property type="entry name" value="G-type lectin S-receptor-like serine/threonine-protein kinase At4g03230"/>
    <property type="match status" value="1"/>
</dbReference>
<keyword evidence="11 21" id="KW-1133">Transmembrane helix</keyword>
<evidence type="ECO:0000256" key="19">
    <source>
        <dbReference type="PROSITE-ProRule" id="PRU00076"/>
    </source>
</evidence>
<feature type="binding site" evidence="20">
    <location>
        <position position="581"/>
    </location>
    <ligand>
        <name>ATP</name>
        <dbReference type="ChEBI" id="CHEBI:30616"/>
    </ligand>
</feature>
<dbReference type="Gramene" id="PRQ38271">
    <property type="protein sequence ID" value="PRQ38271"/>
    <property type="gene ID" value="RchiOBHm_Chr4g0411951"/>
</dbReference>
<evidence type="ECO:0000256" key="13">
    <source>
        <dbReference type="ARBA" id="ARBA00023157"/>
    </source>
</evidence>
<keyword evidence="9 18" id="KW-0418">Kinase</keyword>
<dbReference type="Pfam" id="PF00954">
    <property type="entry name" value="S_locus_glycop"/>
    <property type="match status" value="1"/>
</dbReference>
<evidence type="ECO:0000256" key="16">
    <source>
        <dbReference type="ARBA" id="ARBA00047899"/>
    </source>
</evidence>
<evidence type="ECO:0000256" key="6">
    <source>
        <dbReference type="ARBA" id="ARBA00022729"/>
    </source>
</evidence>
<dbReference type="EC" id="2.7.11.1" evidence="18"/>
<name>A0A2P6QVT9_ROSCH</name>
<dbReference type="SMART" id="SM00473">
    <property type="entry name" value="PAN_AP"/>
    <property type="match status" value="1"/>
</dbReference>
<keyword evidence="8 18" id="KW-0547">Nucleotide-binding</keyword>
<dbReference type="OrthoDB" id="4062651at2759"/>
<dbReference type="Gene3D" id="2.90.10.10">
    <property type="entry name" value="Bulb-type lectin domain"/>
    <property type="match status" value="1"/>
</dbReference>
<sequence length="873" mass="98412">MQLSQLHKNRKSNKESQPLKNRTVFQIRRSCMYVNLFFYWAISFLITKNFTTMWFDKILLISFVLLPSCFCLDTFTLNQAIKDGDVLVSGREIFALGFFSAGNSSNRYVGVWYNQISNQTVVWVANRDNPVPDTSGVLSINGDGGLVIYGNNRSFPLWSANVTLSSPNNSIAKLLDTGNLVLLENEDSQKVIWQGFDYPTDTMLPLMKIGLDRRSGLNRFLTSWKSKDDPGTGSCSCRLDPSGFPQMILYKDGAPWWRDEVASWVGQSCCTVTILVNNADEVSIMSSAKNNQSNFSRTVLDESGTFRRFTWNDRAQKWTELWSAPIERCDFYGQCGPNGNCDPYVTNTIDCICLPGFEPKSPTDWYSRDGTDGCVKKKGVSTCRNGEKFVNLESMKIPDLSRALVNMNMSMKACKQECLKNCSCVAYSSSDKTGCVTWYGELMDTRVQPSNGQNLYVRVDATVFAQYAKKSNDSLSKKEKLAISLVSVLALFLLVFLVYWLLRMKRKGKRRRDEYSFSFFNESTGGMEPAESSISSDLPFFDLTTIAAATDNFSLANKLGTGGFGSVYKGVLFNGKEIAVKRLSKTSGQGIEEFKNEVLLIAKLQHRNLVRILGCCVQDEEKMLIYEYLPNKGLDFFIFNETNKALLDWTKRFEIIHGITRGIIYLHQDSRLRIIHRDLKASNVLLDASMNPKIADFGMARIFKGDQNEANTKRVVGTYGYMSPEYAMQGRFSVKSDVYSYGVLLIEIITGRKNNGFYHEEHPYSNLVGHVWNLWSEGKVLQIVDSSIGESYPVNEVLKCIQIAFLCLQEYPADRPTMSEVLFMLGNDADALPSPRKLAFLLERSSSSMGGKLSTHEGYHSLNNFTCSVVEAR</sequence>
<dbReference type="PROSITE" id="PS50011">
    <property type="entry name" value="PROTEIN_KINASE_DOM"/>
    <property type="match status" value="1"/>
</dbReference>
<evidence type="ECO:0000256" key="14">
    <source>
        <dbReference type="ARBA" id="ARBA00023170"/>
    </source>
</evidence>
<dbReference type="Pfam" id="PF01453">
    <property type="entry name" value="B_lectin"/>
    <property type="match status" value="1"/>
</dbReference>
<keyword evidence="13" id="KW-1015">Disulfide bond</keyword>
<keyword evidence="10 18" id="KW-0067">ATP-binding</keyword>
<keyword evidence="5 21" id="KW-0812">Transmembrane</keyword>
<evidence type="ECO:0000256" key="7">
    <source>
        <dbReference type="ARBA" id="ARBA00022734"/>
    </source>
</evidence>
<dbReference type="CDD" id="cd00028">
    <property type="entry name" value="B_lectin"/>
    <property type="match status" value="1"/>
</dbReference>
<evidence type="ECO:0000256" key="12">
    <source>
        <dbReference type="ARBA" id="ARBA00023136"/>
    </source>
</evidence>
<dbReference type="GO" id="GO:0005886">
    <property type="term" value="C:plasma membrane"/>
    <property type="evidence" value="ECO:0007669"/>
    <property type="project" value="UniProtKB-SubCell"/>
</dbReference>
<comment type="caution">
    <text evidence="19">Lacks conserved residue(s) required for the propagation of feature annotation.</text>
</comment>
<feature type="transmembrane region" description="Helical" evidence="21">
    <location>
        <begin position="27"/>
        <end position="46"/>
    </location>
</feature>
<evidence type="ECO:0000259" key="22">
    <source>
        <dbReference type="PROSITE" id="PS50011"/>
    </source>
</evidence>
<dbReference type="EMBL" id="PDCK01000042">
    <property type="protein sequence ID" value="PRQ38271.1"/>
    <property type="molecule type" value="Genomic_DNA"/>
</dbReference>
<dbReference type="SMART" id="SM00108">
    <property type="entry name" value="B_lectin"/>
    <property type="match status" value="1"/>
</dbReference>
<evidence type="ECO:0000313" key="27">
    <source>
        <dbReference type="Proteomes" id="UP000238479"/>
    </source>
</evidence>
<feature type="domain" description="Protein kinase" evidence="22">
    <location>
        <begin position="553"/>
        <end position="841"/>
    </location>
</feature>
<evidence type="ECO:0000256" key="18">
    <source>
        <dbReference type="PIRNR" id="PIRNR000641"/>
    </source>
</evidence>
<feature type="transmembrane region" description="Helical" evidence="21">
    <location>
        <begin position="481"/>
        <end position="502"/>
    </location>
</feature>
<feature type="domain" description="Bulb-type lectin" evidence="24">
    <location>
        <begin position="72"/>
        <end position="195"/>
    </location>
</feature>
<evidence type="ECO:0000259" key="25">
    <source>
        <dbReference type="PROSITE" id="PS50948"/>
    </source>
</evidence>
<dbReference type="PROSITE" id="PS50927">
    <property type="entry name" value="BULB_LECTIN"/>
    <property type="match status" value="1"/>
</dbReference>
<dbReference type="InterPro" id="IPR036426">
    <property type="entry name" value="Bulb-type_lectin_dom_sf"/>
</dbReference>
<dbReference type="Gene3D" id="3.30.200.20">
    <property type="entry name" value="Phosphorylase Kinase, domain 1"/>
    <property type="match status" value="1"/>
</dbReference>
<evidence type="ECO:0000256" key="21">
    <source>
        <dbReference type="SAM" id="Phobius"/>
    </source>
</evidence>
<dbReference type="FunFam" id="2.90.10.10:FF:000029">
    <property type="entry name" value="G-type lectin S-receptor-like serine/threonine-protein kinase"/>
    <property type="match status" value="1"/>
</dbReference>
<dbReference type="PROSITE" id="PS00108">
    <property type="entry name" value="PROTEIN_KINASE_ST"/>
    <property type="match status" value="1"/>
</dbReference>
<keyword evidence="2" id="KW-1003">Cell membrane</keyword>
<dbReference type="InterPro" id="IPR003609">
    <property type="entry name" value="Pan_app"/>
</dbReference>
<dbReference type="FunFam" id="1.10.510.10:FF:000060">
    <property type="entry name" value="G-type lectin S-receptor-like serine/threonine-protein kinase"/>
    <property type="match status" value="1"/>
</dbReference>
<dbReference type="GO" id="GO:0106310">
    <property type="term" value="F:protein serine kinase activity"/>
    <property type="evidence" value="ECO:0007669"/>
    <property type="project" value="RHEA"/>
</dbReference>
<evidence type="ECO:0000256" key="20">
    <source>
        <dbReference type="PROSITE-ProRule" id="PRU10141"/>
    </source>
</evidence>
<dbReference type="GO" id="GO:0048544">
    <property type="term" value="P:recognition of pollen"/>
    <property type="evidence" value="ECO:0007669"/>
    <property type="project" value="InterPro"/>
</dbReference>
<dbReference type="PANTHER" id="PTHR27002">
    <property type="entry name" value="RECEPTOR-LIKE SERINE/THREONINE-PROTEIN KINASE SD1-8"/>
    <property type="match status" value="1"/>
</dbReference>
<gene>
    <name evidence="26" type="ORF">RchiOBHm_Chr4g0411951</name>
</gene>
<evidence type="ECO:0000313" key="26">
    <source>
        <dbReference type="EMBL" id="PRQ38271.1"/>
    </source>
</evidence>
<dbReference type="Proteomes" id="UP000238479">
    <property type="component" value="Chromosome 4"/>
</dbReference>
<dbReference type="PROSITE" id="PS50948">
    <property type="entry name" value="PAN"/>
    <property type="match status" value="1"/>
</dbReference>
<dbReference type="PROSITE" id="PS00107">
    <property type="entry name" value="PROTEIN_KINASE_ATP"/>
    <property type="match status" value="1"/>
</dbReference>
<dbReference type="Gene3D" id="1.10.510.10">
    <property type="entry name" value="Transferase(Phosphotransferase) domain 1"/>
    <property type="match status" value="1"/>
</dbReference>
<keyword evidence="7" id="KW-0430">Lectin</keyword>
<dbReference type="InterPro" id="IPR000719">
    <property type="entry name" value="Prot_kinase_dom"/>
</dbReference>
<dbReference type="PIRSF" id="PIRSF000641">
    <property type="entry name" value="SRK"/>
    <property type="match status" value="1"/>
</dbReference>
<dbReference type="InterPro" id="IPR000858">
    <property type="entry name" value="S_locus_glycoprot_dom"/>
</dbReference>
<keyword evidence="27" id="KW-1185">Reference proteome</keyword>
<evidence type="ECO:0000256" key="15">
    <source>
        <dbReference type="ARBA" id="ARBA00023180"/>
    </source>
</evidence>
<evidence type="ECO:0000256" key="9">
    <source>
        <dbReference type="ARBA" id="ARBA00022777"/>
    </source>
</evidence>
<evidence type="ECO:0000259" key="24">
    <source>
        <dbReference type="PROSITE" id="PS50927"/>
    </source>
</evidence>
<evidence type="ECO:0000259" key="23">
    <source>
        <dbReference type="PROSITE" id="PS50026"/>
    </source>
</evidence>
<dbReference type="CDD" id="cd01098">
    <property type="entry name" value="PAN_AP_plant"/>
    <property type="match status" value="1"/>
</dbReference>
<protein>
    <recommendedName>
        <fullName evidence="18">Receptor-like serine/threonine-protein kinase</fullName>
        <ecNumber evidence="18">2.7.11.1</ecNumber>
    </recommendedName>
</protein>
<comment type="similarity">
    <text evidence="18">Belongs to the protein kinase superfamily. Ser/Thr protein kinase family.</text>
</comment>
<dbReference type="SUPFAM" id="SSF56112">
    <property type="entry name" value="Protein kinase-like (PK-like)"/>
    <property type="match status" value="1"/>
</dbReference>
<dbReference type="InterPro" id="IPR008271">
    <property type="entry name" value="Ser/Thr_kinase_AS"/>
</dbReference>
<evidence type="ECO:0000256" key="5">
    <source>
        <dbReference type="ARBA" id="ARBA00022692"/>
    </source>
</evidence>
<dbReference type="InterPro" id="IPR001480">
    <property type="entry name" value="Bulb-type_lectin_dom"/>
</dbReference>
<keyword evidence="6" id="KW-0732">Signal</keyword>
<evidence type="ECO:0000256" key="2">
    <source>
        <dbReference type="ARBA" id="ARBA00022475"/>
    </source>
</evidence>
<dbReference type="PANTHER" id="PTHR27002:SF1095">
    <property type="entry name" value="G-TYPE LECTIN S-RECEPTOR-LIKE SERINE_THREONINE-PROTEIN KINASE RKS1"/>
    <property type="match status" value="1"/>
</dbReference>
<keyword evidence="14" id="KW-0675">Receptor</keyword>
<accession>A0A2P6QVT9</accession>
<evidence type="ECO:0000256" key="10">
    <source>
        <dbReference type="ARBA" id="ARBA00022840"/>
    </source>
</evidence>
<evidence type="ECO:0000256" key="8">
    <source>
        <dbReference type="ARBA" id="ARBA00022741"/>
    </source>
</evidence>
<dbReference type="InterPro" id="IPR001245">
    <property type="entry name" value="Ser-Thr/Tyr_kinase_cat_dom"/>
</dbReference>
<dbReference type="InterPro" id="IPR024171">
    <property type="entry name" value="SRK-like_kinase"/>
</dbReference>
<dbReference type="OMA" id="TNFSHEN"/>
<evidence type="ECO:0000256" key="1">
    <source>
        <dbReference type="ARBA" id="ARBA00004251"/>
    </source>
</evidence>
<dbReference type="GO" id="GO:0030246">
    <property type="term" value="F:carbohydrate binding"/>
    <property type="evidence" value="ECO:0007669"/>
    <property type="project" value="UniProtKB-KW"/>
</dbReference>
<feature type="domain" description="Apple" evidence="25">
    <location>
        <begin position="383"/>
        <end position="460"/>
    </location>
</feature>
<keyword evidence="15" id="KW-0325">Glycoprotein</keyword>
<comment type="catalytic activity">
    <reaction evidence="16 18">
        <text>L-threonyl-[protein] + ATP = O-phospho-L-threonyl-[protein] + ADP + H(+)</text>
        <dbReference type="Rhea" id="RHEA:46608"/>
        <dbReference type="Rhea" id="RHEA-COMP:11060"/>
        <dbReference type="Rhea" id="RHEA-COMP:11605"/>
        <dbReference type="ChEBI" id="CHEBI:15378"/>
        <dbReference type="ChEBI" id="CHEBI:30013"/>
        <dbReference type="ChEBI" id="CHEBI:30616"/>
        <dbReference type="ChEBI" id="CHEBI:61977"/>
        <dbReference type="ChEBI" id="CHEBI:456216"/>
        <dbReference type="EC" id="2.7.11.1"/>
    </reaction>
</comment>
<dbReference type="AlphaFoldDB" id="A0A2P6QVT9"/>
<evidence type="ECO:0000256" key="4">
    <source>
        <dbReference type="ARBA" id="ARBA00022679"/>
    </source>
</evidence>
<comment type="subcellular location">
    <subcellularLocation>
        <location evidence="1">Cell membrane</location>
        <topology evidence="1">Single-pass type I membrane protein</topology>
    </subcellularLocation>
</comment>
<keyword evidence="4 18" id="KW-0808">Transferase</keyword>
<dbReference type="SUPFAM" id="SSF51110">
    <property type="entry name" value="alpha-D-mannose-specific plant lectins"/>
    <property type="match status" value="1"/>
</dbReference>
<evidence type="ECO:0000256" key="11">
    <source>
        <dbReference type="ARBA" id="ARBA00022989"/>
    </source>
</evidence>
<evidence type="ECO:0000256" key="17">
    <source>
        <dbReference type="ARBA" id="ARBA00048679"/>
    </source>
</evidence>
<comment type="caution">
    <text evidence="26">The sequence shown here is derived from an EMBL/GenBank/DDBJ whole genome shotgun (WGS) entry which is preliminary data.</text>
</comment>
<keyword evidence="19" id="KW-0245">EGF-like domain</keyword>
<keyword evidence="3 18" id="KW-0723">Serine/threonine-protein kinase</keyword>
<organism evidence="26 27">
    <name type="scientific">Rosa chinensis</name>
    <name type="common">China rose</name>
    <dbReference type="NCBI Taxonomy" id="74649"/>
    <lineage>
        <taxon>Eukaryota</taxon>
        <taxon>Viridiplantae</taxon>
        <taxon>Streptophyta</taxon>
        <taxon>Embryophyta</taxon>
        <taxon>Tracheophyta</taxon>
        <taxon>Spermatophyta</taxon>
        <taxon>Magnoliopsida</taxon>
        <taxon>eudicotyledons</taxon>
        <taxon>Gunneridae</taxon>
        <taxon>Pentapetalae</taxon>
        <taxon>rosids</taxon>
        <taxon>fabids</taxon>
        <taxon>Rosales</taxon>
        <taxon>Rosaceae</taxon>
        <taxon>Rosoideae</taxon>
        <taxon>Rosoideae incertae sedis</taxon>
        <taxon>Rosa</taxon>
    </lineage>
</organism>
<dbReference type="InterPro" id="IPR017441">
    <property type="entry name" value="Protein_kinase_ATP_BS"/>
</dbReference>
<dbReference type="InterPro" id="IPR000742">
    <property type="entry name" value="EGF"/>
</dbReference>
<dbReference type="InterPro" id="IPR011009">
    <property type="entry name" value="Kinase-like_dom_sf"/>
</dbReference>
<dbReference type="SMART" id="SM00220">
    <property type="entry name" value="S_TKc"/>
    <property type="match status" value="1"/>
</dbReference>
<dbReference type="CDD" id="cd14066">
    <property type="entry name" value="STKc_IRAK"/>
    <property type="match status" value="1"/>
</dbReference>